<protein>
    <submittedName>
        <fullName evidence="2">Uncharacterized protein</fullName>
    </submittedName>
</protein>
<proteinExistence type="predicted"/>
<evidence type="ECO:0000313" key="3">
    <source>
        <dbReference type="Proteomes" id="UP000053477"/>
    </source>
</evidence>
<reference evidence="2 3" key="1">
    <citation type="submission" date="2015-04" db="EMBL/GenBank/DDBJ databases">
        <title>Complete genome sequence of Schizopora paradoxa KUC8140, a cosmopolitan wood degrader in East Asia.</title>
        <authorList>
            <consortium name="DOE Joint Genome Institute"/>
            <person name="Min B."/>
            <person name="Park H."/>
            <person name="Jang Y."/>
            <person name="Kim J.-J."/>
            <person name="Kim K.H."/>
            <person name="Pangilinan J."/>
            <person name="Lipzen A."/>
            <person name="Riley R."/>
            <person name="Grigoriev I.V."/>
            <person name="Spatafora J.W."/>
            <person name="Choi I.-G."/>
        </authorList>
    </citation>
    <scope>NUCLEOTIDE SEQUENCE [LARGE SCALE GENOMIC DNA]</scope>
    <source>
        <strain evidence="2 3">KUC8140</strain>
    </source>
</reference>
<dbReference type="Proteomes" id="UP000053477">
    <property type="component" value="Unassembled WGS sequence"/>
</dbReference>
<feature type="region of interest" description="Disordered" evidence="1">
    <location>
        <begin position="32"/>
        <end position="122"/>
    </location>
</feature>
<dbReference type="AlphaFoldDB" id="A0A0H2R9C6"/>
<feature type="compositionally biased region" description="Acidic residues" evidence="1">
    <location>
        <begin position="72"/>
        <end position="85"/>
    </location>
</feature>
<dbReference type="InParanoid" id="A0A0H2R9C6"/>
<organism evidence="2 3">
    <name type="scientific">Schizopora paradoxa</name>
    <dbReference type="NCBI Taxonomy" id="27342"/>
    <lineage>
        <taxon>Eukaryota</taxon>
        <taxon>Fungi</taxon>
        <taxon>Dikarya</taxon>
        <taxon>Basidiomycota</taxon>
        <taxon>Agaricomycotina</taxon>
        <taxon>Agaricomycetes</taxon>
        <taxon>Hymenochaetales</taxon>
        <taxon>Schizoporaceae</taxon>
        <taxon>Schizopora</taxon>
    </lineage>
</organism>
<evidence type="ECO:0000256" key="1">
    <source>
        <dbReference type="SAM" id="MobiDB-lite"/>
    </source>
</evidence>
<accession>A0A0H2R9C6</accession>
<dbReference type="OrthoDB" id="2538461at2759"/>
<name>A0A0H2R9C6_9AGAM</name>
<evidence type="ECO:0000313" key="2">
    <source>
        <dbReference type="EMBL" id="KLO06098.1"/>
    </source>
</evidence>
<dbReference type="STRING" id="27342.A0A0H2R9C6"/>
<gene>
    <name evidence="2" type="ORF">SCHPADRAFT_700711</name>
</gene>
<dbReference type="EMBL" id="KQ086237">
    <property type="protein sequence ID" value="KLO06098.1"/>
    <property type="molecule type" value="Genomic_DNA"/>
</dbReference>
<feature type="compositionally biased region" description="Low complexity" evidence="1">
    <location>
        <begin position="59"/>
        <end position="71"/>
    </location>
</feature>
<keyword evidence="3" id="KW-1185">Reference proteome</keyword>
<feature type="compositionally biased region" description="Acidic residues" evidence="1">
    <location>
        <begin position="92"/>
        <end position="119"/>
    </location>
</feature>
<sequence length="223" mass="24567">MVHGPPRGTNVAENLVEKFVTPTESNCRLTASTMFKRVTKKQKKREELEELGLSDIANDDSSGSDTSSGDPSDSEEDNAPEDDEQPGGSVEGSEDGQDGEPDEDEEGSDADEDEFDDDPPMTIEEAKANPIYKASDETAFHECIVCPSKKLKHEGIVSEHLNSSSHKRRFERFLETTKDTTFGTDDPRLIVAAITTLTHNPPSLTSITGVLSNRGKKRRKWIK</sequence>